<accession>A0A814R4V4</accession>
<dbReference type="EMBL" id="CAJNOC010009445">
    <property type="protein sequence ID" value="CAF1129098.1"/>
    <property type="molecule type" value="Genomic_DNA"/>
</dbReference>
<organism evidence="3 4">
    <name type="scientific">Brachionus calyciflorus</name>
    <dbReference type="NCBI Taxonomy" id="104777"/>
    <lineage>
        <taxon>Eukaryota</taxon>
        <taxon>Metazoa</taxon>
        <taxon>Spiralia</taxon>
        <taxon>Gnathifera</taxon>
        <taxon>Rotifera</taxon>
        <taxon>Eurotatoria</taxon>
        <taxon>Monogononta</taxon>
        <taxon>Pseudotrocha</taxon>
        <taxon>Ploima</taxon>
        <taxon>Brachionidae</taxon>
        <taxon>Brachionus</taxon>
    </lineage>
</organism>
<dbReference type="Proteomes" id="UP000663879">
    <property type="component" value="Unassembled WGS sequence"/>
</dbReference>
<evidence type="ECO:0000256" key="2">
    <source>
        <dbReference type="SAM" id="SignalP"/>
    </source>
</evidence>
<proteinExistence type="predicted"/>
<keyword evidence="2" id="KW-0732">Signal</keyword>
<sequence>MKILILATICLVLRHGLASLTTESPKNKGTDVTGAPVTSKASRVTSPPPRASTVAPTTTTLPADNPLLKNISTDVFRLVFNVMPDSLKNPETVVALDQNRAKLVLMLDKINWSFNCDLGEIYMRLLVDEFIKNRNYDVVTQERLKKGAECKKDCNFDRLLNANYTSDKANFTRAILPSMDPTVVPLCRDTIGKFIAPPPGVPITADSVIQNAAGASLGSVYRPDQLTNVPAGDALKIIQAFQGKIDLISSKILAVKLDENTPFKDVISV</sequence>
<feature type="non-terminal residue" evidence="3">
    <location>
        <position position="269"/>
    </location>
</feature>
<feature type="chain" id="PRO_5032819999" evidence="2">
    <location>
        <begin position="19"/>
        <end position="269"/>
    </location>
</feature>
<dbReference type="AlphaFoldDB" id="A0A814R4V4"/>
<gene>
    <name evidence="3" type="ORF">OXX778_LOCUS22392</name>
</gene>
<evidence type="ECO:0000313" key="3">
    <source>
        <dbReference type="EMBL" id="CAF1129098.1"/>
    </source>
</evidence>
<keyword evidence="4" id="KW-1185">Reference proteome</keyword>
<protein>
    <submittedName>
        <fullName evidence="3">Uncharacterized protein</fullName>
    </submittedName>
</protein>
<name>A0A814R4V4_9BILA</name>
<evidence type="ECO:0000256" key="1">
    <source>
        <dbReference type="SAM" id="MobiDB-lite"/>
    </source>
</evidence>
<feature type="region of interest" description="Disordered" evidence="1">
    <location>
        <begin position="22"/>
        <end position="56"/>
    </location>
</feature>
<comment type="caution">
    <text evidence="3">The sequence shown here is derived from an EMBL/GenBank/DDBJ whole genome shotgun (WGS) entry which is preliminary data.</text>
</comment>
<evidence type="ECO:0000313" key="4">
    <source>
        <dbReference type="Proteomes" id="UP000663879"/>
    </source>
</evidence>
<feature type="signal peptide" evidence="2">
    <location>
        <begin position="1"/>
        <end position="18"/>
    </location>
</feature>
<dbReference type="OrthoDB" id="10205295at2759"/>
<reference evidence="3" key="1">
    <citation type="submission" date="2021-02" db="EMBL/GenBank/DDBJ databases">
        <authorList>
            <person name="Nowell W R."/>
        </authorList>
    </citation>
    <scope>NUCLEOTIDE SEQUENCE</scope>
    <source>
        <strain evidence="3">Ploen Becks lab</strain>
    </source>
</reference>